<dbReference type="EMBL" id="JAAQVJ010000031">
    <property type="protein sequence ID" value="KAF3898932.1"/>
    <property type="molecule type" value="Genomic_DNA"/>
</dbReference>
<evidence type="ECO:0000313" key="3">
    <source>
        <dbReference type="Proteomes" id="UP000749309"/>
    </source>
</evidence>
<feature type="signal peptide" evidence="1">
    <location>
        <begin position="1"/>
        <end position="32"/>
    </location>
</feature>
<name>A0A9P4YIL4_9EURO</name>
<reference evidence="2" key="1">
    <citation type="submission" date="2020-03" db="EMBL/GenBank/DDBJ databases">
        <title>Whole Genome Sequence of Trichophyton interdigitale from India.</title>
        <authorList>
            <person name="Kumar P."/>
        </authorList>
    </citation>
    <scope>NUCLEOTIDE SEQUENCE</scope>
    <source>
        <strain evidence="2">UCMS-IGIB-CI14</strain>
    </source>
</reference>
<protein>
    <submittedName>
        <fullName evidence="2">Uncharacterized protein</fullName>
    </submittedName>
</protein>
<feature type="chain" id="PRO_5040212645" evidence="1">
    <location>
        <begin position="33"/>
        <end position="106"/>
    </location>
</feature>
<keyword evidence="1" id="KW-0732">Signal</keyword>
<proteinExistence type="predicted"/>
<evidence type="ECO:0000313" key="2">
    <source>
        <dbReference type="EMBL" id="KAF3898932.1"/>
    </source>
</evidence>
<sequence>MAFSGDARLPSHHLVLPAWVAGLLVLGPVNRAGTINFGVANARMVLGVHGVSTFPRSPYAKPGSSDLALAIFCESRGQVGCWTAGFGHEDATLSDIGSLGTPLMEV</sequence>
<dbReference type="AlphaFoldDB" id="A0A9P4YIL4"/>
<dbReference type="Proteomes" id="UP000749309">
    <property type="component" value="Unassembled WGS sequence"/>
</dbReference>
<gene>
    <name evidence="2" type="ORF">GY632_1541</name>
</gene>
<comment type="caution">
    <text evidence="2">The sequence shown here is derived from an EMBL/GenBank/DDBJ whole genome shotgun (WGS) entry which is preliminary data.</text>
</comment>
<evidence type="ECO:0000256" key="1">
    <source>
        <dbReference type="SAM" id="SignalP"/>
    </source>
</evidence>
<accession>A0A9P4YIL4</accession>
<organism evidence="2 3">
    <name type="scientific">Trichophyton interdigitale</name>
    <dbReference type="NCBI Taxonomy" id="101480"/>
    <lineage>
        <taxon>Eukaryota</taxon>
        <taxon>Fungi</taxon>
        <taxon>Dikarya</taxon>
        <taxon>Ascomycota</taxon>
        <taxon>Pezizomycotina</taxon>
        <taxon>Eurotiomycetes</taxon>
        <taxon>Eurotiomycetidae</taxon>
        <taxon>Onygenales</taxon>
        <taxon>Arthrodermataceae</taxon>
        <taxon>Trichophyton</taxon>
    </lineage>
</organism>